<protein>
    <submittedName>
        <fullName evidence="1">Uncharacterized protein</fullName>
    </submittedName>
</protein>
<reference evidence="1" key="1">
    <citation type="submission" date="2019-08" db="EMBL/GenBank/DDBJ databases">
        <authorList>
            <person name="Kucharzyk K."/>
            <person name="Murdoch R.W."/>
            <person name="Higgins S."/>
            <person name="Loffler F."/>
        </authorList>
    </citation>
    <scope>NUCLEOTIDE SEQUENCE</scope>
</reference>
<comment type="caution">
    <text evidence="1">The sequence shown here is derived from an EMBL/GenBank/DDBJ whole genome shotgun (WGS) entry which is preliminary data.</text>
</comment>
<evidence type="ECO:0000313" key="1">
    <source>
        <dbReference type="EMBL" id="MPL95912.1"/>
    </source>
</evidence>
<proteinExistence type="predicted"/>
<accession>A0A644VZM3</accession>
<organism evidence="1">
    <name type="scientific">bioreactor metagenome</name>
    <dbReference type="NCBI Taxonomy" id="1076179"/>
    <lineage>
        <taxon>unclassified sequences</taxon>
        <taxon>metagenomes</taxon>
        <taxon>ecological metagenomes</taxon>
    </lineage>
</organism>
<gene>
    <name evidence="1" type="ORF">SDC9_42085</name>
</gene>
<dbReference type="AlphaFoldDB" id="A0A644VZM3"/>
<sequence length="106" mass="11420">MGCGRAPERGHIAVQQFFPVELGLIRYGVHLGGEFVDLALDMPPVLTGENIVCPLDGQLSHPLQKGSYLLYPSLRGLKEGYAVLGILGRPVQSPYLGAHLLRDGQA</sequence>
<dbReference type="EMBL" id="VSSQ01000487">
    <property type="protein sequence ID" value="MPL95912.1"/>
    <property type="molecule type" value="Genomic_DNA"/>
</dbReference>
<name>A0A644VZM3_9ZZZZ</name>